<feature type="transmembrane region" description="Helical" evidence="1">
    <location>
        <begin position="64"/>
        <end position="85"/>
    </location>
</feature>
<dbReference type="RefSeq" id="WP_271432730.1">
    <property type="nucleotide sequence ID" value="NZ_JAQIOY010000003.1"/>
</dbReference>
<keyword evidence="1" id="KW-1133">Transmembrane helix</keyword>
<organism evidence="2 3">
    <name type="scientific">Thalassococcus lentus</name>
    <dbReference type="NCBI Taxonomy" id="1210524"/>
    <lineage>
        <taxon>Bacteria</taxon>
        <taxon>Pseudomonadati</taxon>
        <taxon>Pseudomonadota</taxon>
        <taxon>Alphaproteobacteria</taxon>
        <taxon>Rhodobacterales</taxon>
        <taxon>Roseobacteraceae</taxon>
        <taxon>Thalassococcus</taxon>
    </lineage>
</organism>
<keyword evidence="1" id="KW-0812">Transmembrane</keyword>
<evidence type="ECO:0000313" key="3">
    <source>
        <dbReference type="Proteomes" id="UP001210720"/>
    </source>
</evidence>
<reference evidence="2 3" key="1">
    <citation type="submission" date="2023-01" db="EMBL/GenBank/DDBJ databases">
        <title>Thalassococcus onchidii sp. nov., isolated from a marine invertebrate from the South China Sea.</title>
        <authorList>
            <person name="Xu S."/>
            <person name="Liu Z."/>
            <person name="Xu Y."/>
        </authorList>
    </citation>
    <scope>NUCLEOTIDE SEQUENCE [LARGE SCALE GENOMIC DNA]</scope>
    <source>
        <strain evidence="2 3">KCTC 32084</strain>
    </source>
</reference>
<accession>A0ABT4XTT9</accession>
<keyword evidence="3" id="KW-1185">Reference proteome</keyword>
<gene>
    <name evidence="2" type="ORF">PFY00_11685</name>
</gene>
<evidence type="ECO:0000313" key="2">
    <source>
        <dbReference type="EMBL" id="MDA7425391.1"/>
    </source>
</evidence>
<dbReference type="EMBL" id="JAQIOY010000003">
    <property type="protein sequence ID" value="MDA7425391.1"/>
    <property type="molecule type" value="Genomic_DNA"/>
</dbReference>
<feature type="transmembrane region" description="Helical" evidence="1">
    <location>
        <begin position="123"/>
        <end position="145"/>
    </location>
</feature>
<dbReference type="Proteomes" id="UP001210720">
    <property type="component" value="Unassembled WGS sequence"/>
</dbReference>
<evidence type="ECO:0000256" key="1">
    <source>
        <dbReference type="SAM" id="Phobius"/>
    </source>
</evidence>
<evidence type="ECO:0008006" key="4">
    <source>
        <dbReference type="Google" id="ProtNLM"/>
    </source>
</evidence>
<keyword evidence="1" id="KW-0472">Membrane</keyword>
<proteinExistence type="predicted"/>
<name>A0ABT4XTT9_9RHOB</name>
<comment type="caution">
    <text evidence="2">The sequence shown here is derived from an EMBL/GenBank/DDBJ whole genome shotgun (WGS) entry which is preliminary data.</text>
</comment>
<protein>
    <recommendedName>
        <fullName evidence="4">DoxX family protein</fullName>
    </recommendedName>
</protein>
<sequence>MLQRVFPTSLDNQFPGHKIALYVFYALTALTLWRSQHHLFAHDGGAQSIASIPLDTYSSNAAETVVGIFGLWGLSQLIIGLIYLLAAIRYRALIPFLYVLFTLEYAMRLWVGANKTIETAGTAPGSMINLPFMIAGVVLFALSIWRSKARPLGETIRRPEPK</sequence>
<feature type="transmembrane region" description="Helical" evidence="1">
    <location>
        <begin position="92"/>
        <end position="111"/>
    </location>
</feature>